<dbReference type="PANTHER" id="PTHR11129:SF2">
    <property type="entry name" value="GERANYLGERANYL TRANSFERASE TYPE-2 SUBUNIT ALPHA"/>
    <property type="match status" value="1"/>
</dbReference>
<keyword evidence="2 6" id="KW-0637">Prenyltransferase</keyword>
<dbReference type="SUPFAM" id="SSF48439">
    <property type="entry name" value="Protein prenylyltransferase"/>
    <property type="match status" value="1"/>
</dbReference>
<comment type="function">
    <text evidence="6">Catalyzes the transfer of a geranyl-geranyl moiety from geranyl-geranyl pyrophosphate to cysteines occuring in specific C-terminal amino acid sequences.</text>
</comment>
<keyword evidence="3 6" id="KW-0808">Transferase</keyword>
<evidence type="ECO:0000313" key="7">
    <source>
        <dbReference type="EMBL" id="KAE9394991.1"/>
    </source>
</evidence>
<evidence type="ECO:0000256" key="6">
    <source>
        <dbReference type="RuleBase" id="RU367120"/>
    </source>
</evidence>
<evidence type="ECO:0000256" key="2">
    <source>
        <dbReference type="ARBA" id="ARBA00022602"/>
    </source>
</evidence>
<dbReference type="GO" id="GO:0005968">
    <property type="term" value="C:Rab-protein geranylgeranyltransferase complex"/>
    <property type="evidence" value="ECO:0007669"/>
    <property type="project" value="TreeGrafter"/>
</dbReference>
<sequence length="243" mass="28412">MAALKVHPKVYWIWNHRGWCLNNVPSGPGTEDEGDPRGWEKDLWNKRVVCVLAWSYRRVVLASMPIPRPETSELAYTTRKIEANFSNFSAWHQRSKVLLSLWSKGELDPKNSREDEFDLVHDAMYTDPKDQSVWIYHPLARWFRSACFLPLSIQNSRDIQGDDKEILEREITIIQSLLDEEPDSKWCMESLVHYKSLLLRNHSLSANTSTLRRECIALLKQLREVDSGRKARYDEIELELAKS</sequence>
<proteinExistence type="inferred from homology"/>
<dbReference type="OrthoDB" id="1658at2759"/>
<reference evidence="7" key="1">
    <citation type="journal article" date="2019" name="Environ. Microbiol.">
        <title>Fungal ecological strategies reflected in gene transcription - a case study of two litter decomposers.</title>
        <authorList>
            <person name="Barbi F."/>
            <person name="Kohler A."/>
            <person name="Barry K."/>
            <person name="Baskaran P."/>
            <person name="Daum C."/>
            <person name="Fauchery L."/>
            <person name="Ihrmark K."/>
            <person name="Kuo A."/>
            <person name="LaButti K."/>
            <person name="Lipzen A."/>
            <person name="Morin E."/>
            <person name="Grigoriev I.V."/>
            <person name="Henrissat B."/>
            <person name="Lindahl B."/>
            <person name="Martin F."/>
        </authorList>
    </citation>
    <scope>NUCLEOTIDE SEQUENCE</scope>
    <source>
        <strain evidence="7">JB14</strain>
    </source>
</reference>
<dbReference type="Proteomes" id="UP000799118">
    <property type="component" value="Unassembled WGS sequence"/>
</dbReference>
<comment type="catalytic activity">
    <reaction evidence="5 6">
        <text>geranylgeranyl diphosphate + L-cysteinyl-[protein] = S-geranylgeranyl-L-cysteinyl-[protein] + diphosphate</text>
        <dbReference type="Rhea" id="RHEA:21240"/>
        <dbReference type="Rhea" id="RHEA-COMP:10131"/>
        <dbReference type="Rhea" id="RHEA-COMP:11537"/>
        <dbReference type="ChEBI" id="CHEBI:29950"/>
        <dbReference type="ChEBI" id="CHEBI:33019"/>
        <dbReference type="ChEBI" id="CHEBI:57533"/>
        <dbReference type="ChEBI" id="CHEBI:86021"/>
        <dbReference type="EC" id="2.5.1.60"/>
    </reaction>
</comment>
<accession>A0A6A4HAB3</accession>
<evidence type="ECO:0000256" key="1">
    <source>
        <dbReference type="ARBA" id="ARBA00006734"/>
    </source>
</evidence>
<name>A0A6A4HAB3_9AGAR</name>
<dbReference type="InterPro" id="IPR002088">
    <property type="entry name" value="Prenyl_trans_a"/>
</dbReference>
<evidence type="ECO:0000256" key="3">
    <source>
        <dbReference type="ARBA" id="ARBA00022679"/>
    </source>
</evidence>
<dbReference type="EMBL" id="ML769539">
    <property type="protein sequence ID" value="KAE9394991.1"/>
    <property type="molecule type" value="Genomic_DNA"/>
</dbReference>
<evidence type="ECO:0000256" key="4">
    <source>
        <dbReference type="ARBA" id="ARBA00022737"/>
    </source>
</evidence>
<dbReference type="PROSITE" id="PS51147">
    <property type="entry name" value="PFTA"/>
    <property type="match status" value="2"/>
</dbReference>
<comment type="similarity">
    <text evidence="1 6">Belongs to the protein prenyltransferase subunit alpha family.</text>
</comment>
<protein>
    <recommendedName>
        <fullName evidence="6">Geranylgeranyl transferase type-2 subunit alpha</fullName>
        <ecNumber evidence="6">2.5.1.60</ecNumber>
    </recommendedName>
    <alternativeName>
        <fullName evidence="6">Geranylgeranyl transferase type II subunit alpha</fullName>
    </alternativeName>
</protein>
<keyword evidence="8" id="KW-1185">Reference proteome</keyword>
<dbReference type="GO" id="GO:0097354">
    <property type="term" value="P:prenylation"/>
    <property type="evidence" value="ECO:0007669"/>
    <property type="project" value="UniProtKB-UniRule"/>
</dbReference>
<evidence type="ECO:0000313" key="8">
    <source>
        <dbReference type="Proteomes" id="UP000799118"/>
    </source>
</evidence>
<dbReference type="GO" id="GO:0004663">
    <property type="term" value="F:Rab geranylgeranyltransferase activity"/>
    <property type="evidence" value="ECO:0007669"/>
    <property type="project" value="UniProtKB-UniRule"/>
</dbReference>
<dbReference type="Gene3D" id="1.25.40.120">
    <property type="entry name" value="Protein prenylyltransferase"/>
    <property type="match status" value="1"/>
</dbReference>
<evidence type="ECO:0000256" key="5">
    <source>
        <dbReference type="ARBA" id="ARBA00047658"/>
    </source>
</evidence>
<gene>
    <name evidence="7" type="ORF">BT96DRAFT_1022171</name>
</gene>
<dbReference type="EC" id="2.5.1.60" evidence="6"/>
<dbReference type="Pfam" id="PF01239">
    <property type="entry name" value="PPTA"/>
    <property type="match status" value="3"/>
</dbReference>
<organism evidence="7 8">
    <name type="scientific">Gymnopus androsaceus JB14</name>
    <dbReference type="NCBI Taxonomy" id="1447944"/>
    <lineage>
        <taxon>Eukaryota</taxon>
        <taxon>Fungi</taxon>
        <taxon>Dikarya</taxon>
        <taxon>Basidiomycota</taxon>
        <taxon>Agaricomycotina</taxon>
        <taxon>Agaricomycetes</taxon>
        <taxon>Agaricomycetidae</taxon>
        <taxon>Agaricales</taxon>
        <taxon>Marasmiineae</taxon>
        <taxon>Omphalotaceae</taxon>
        <taxon>Gymnopus</taxon>
    </lineage>
</organism>
<keyword evidence="4" id="KW-0677">Repeat</keyword>
<dbReference type="PANTHER" id="PTHR11129">
    <property type="entry name" value="PROTEIN FARNESYLTRANSFERASE ALPHA SUBUNIT/RAB GERANYLGERANYL TRANSFERASE ALPHA SUBUNIT"/>
    <property type="match status" value="1"/>
</dbReference>
<dbReference type="AlphaFoldDB" id="A0A6A4HAB3"/>